<feature type="non-terminal residue" evidence="1">
    <location>
        <position position="76"/>
    </location>
</feature>
<dbReference type="EMBL" id="UINC01111126">
    <property type="protein sequence ID" value="SVC79110.1"/>
    <property type="molecule type" value="Genomic_DNA"/>
</dbReference>
<evidence type="ECO:0000313" key="1">
    <source>
        <dbReference type="EMBL" id="SVC79110.1"/>
    </source>
</evidence>
<gene>
    <name evidence="1" type="ORF">METZ01_LOCUS331964</name>
</gene>
<proteinExistence type="predicted"/>
<accession>A0A382Q298</accession>
<dbReference type="AlphaFoldDB" id="A0A382Q298"/>
<name>A0A382Q298_9ZZZZ</name>
<sequence>MVAMLFLLPQDRLFAAGAVAAKSKASSGSSAQTRDQTILFVDDNAILYRSGTRRLLQQPKRHAANPMIGETKPWEV</sequence>
<reference evidence="1" key="1">
    <citation type="submission" date="2018-05" db="EMBL/GenBank/DDBJ databases">
        <authorList>
            <person name="Lanie J.A."/>
            <person name="Ng W.-L."/>
            <person name="Kazmierczak K.M."/>
            <person name="Andrzejewski T.M."/>
            <person name="Davidsen T.M."/>
            <person name="Wayne K.J."/>
            <person name="Tettelin H."/>
            <person name="Glass J.I."/>
            <person name="Rusch D."/>
            <person name="Podicherti R."/>
            <person name="Tsui H.-C.T."/>
            <person name="Winkler M.E."/>
        </authorList>
    </citation>
    <scope>NUCLEOTIDE SEQUENCE</scope>
</reference>
<protein>
    <submittedName>
        <fullName evidence="1">Uncharacterized protein</fullName>
    </submittedName>
</protein>
<organism evidence="1">
    <name type="scientific">marine metagenome</name>
    <dbReference type="NCBI Taxonomy" id="408172"/>
    <lineage>
        <taxon>unclassified sequences</taxon>
        <taxon>metagenomes</taxon>
        <taxon>ecological metagenomes</taxon>
    </lineage>
</organism>